<dbReference type="Pfam" id="PF13966">
    <property type="entry name" value="zf-RVT"/>
    <property type="match status" value="1"/>
</dbReference>
<feature type="domain" description="Reverse transcriptase zinc-binding" evidence="1">
    <location>
        <begin position="256"/>
        <end position="340"/>
    </location>
</feature>
<comment type="caution">
    <text evidence="2">The sequence shown here is derived from an EMBL/GenBank/DDBJ whole genome shotgun (WGS) entry which is preliminary data.</text>
</comment>
<dbReference type="InterPro" id="IPR026960">
    <property type="entry name" value="RVT-Znf"/>
</dbReference>
<dbReference type="EMBL" id="CAKMRJ010001112">
    <property type="protein sequence ID" value="CAH1422484.1"/>
    <property type="molecule type" value="Genomic_DNA"/>
</dbReference>
<name>A0AAU9M3P2_9ASTR</name>
<reference evidence="2 3" key="1">
    <citation type="submission" date="2022-01" db="EMBL/GenBank/DDBJ databases">
        <authorList>
            <person name="Xiong W."/>
            <person name="Schranz E."/>
        </authorList>
    </citation>
    <scope>NUCLEOTIDE SEQUENCE [LARGE SCALE GENOMIC DNA]</scope>
</reference>
<proteinExistence type="predicted"/>
<protein>
    <recommendedName>
        <fullName evidence="1">Reverse transcriptase zinc-binding domain-containing protein</fullName>
    </recommendedName>
</protein>
<gene>
    <name evidence="2" type="ORF">LVIROSA_LOCUS9812</name>
</gene>
<dbReference type="Proteomes" id="UP001157418">
    <property type="component" value="Unassembled WGS sequence"/>
</dbReference>
<evidence type="ECO:0000313" key="2">
    <source>
        <dbReference type="EMBL" id="CAH1422484.1"/>
    </source>
</evidence>
<organism evidence="2 3">
    <name type="scientific">Lactuca virosa</name>
    <dbReference type="NCBI Taxonomy" id="75947"/>
    <lineage>
        <taxon>Eukaryota</taxon>
        <taxon>Viridiplantae</taxon>
        <taxon>Streptophyta</taxon>
        <taxon>Embryophyta</taxon>
        <taxon>Tracheophyta</taxon>
        <taxon>Spermatophyta</taxon>
        <taxon>Magnoliopsida</taxon>
        <taxon>eudicotyledons</taxon>
        <taxon>Gunneridae</taxon>
        <taxon>Pentapetalae</taxon>
        <taxon>asterids</taxon>
        <taxon>campanulids</taxon>
        <taxon>Asterales</taxon>
        <taxon>Asteraceae</taxon>
        <taxon>Cichorioideae</taxon>
        <taxon>Cichorieae</taxon>
        <taxon>Lactucinae</taxon>
        <taxon>Lactuca</taxon>
    </lineage>
</organism>
<evidence type="ECO:0000313" key="3">
    <source>
        <dbReference type="Proteomes" id="UP001157418"/>
    </source>
</evidence>
<accession>A0AAU9M3P2</accession>
<dbReference type="PANTHER" id="PTHR33116">
    <property type="entry name" value="REVERSE TRANSCRIPTASE ZINC-BINDING DOMAIN-CONTAINING PROTEIN-RELATED-RELATED"/>
    <property type="match status" value="1"/>
</dbReference>
<dbReference type="AlphaFoldDB" id="A0AAU9M3P2"/>
<sequence>MLVKDCNKLVEQIKARIQNWKHRALSFAGRLQLINYVLQSLQVYWCSVVLLPKTTIKDLEKVFKGFLWNGGDLKKGSAKIAWKMVCRPKEEGGLGIRNLQTWNEALLSRQIWRLFTATSSLWVDWVKIHHLRKQTFWEVKSKDLEGCSWSNMLSLRDKIWKHIWRVHGDGMSINLWYDNWHAGGPLINIITEDERNLHGLPNDLTVHQFCSNHTSGWPWEWGDRFPNIQLQGLPNLEINKDDGIYWRDLEGKSVEFSPTQVWKDIRIASPVVPWYKVVWFKLNIPSHAFILWLAIHDRLMTQERMQIWQNSANLKCMLCKMVSDSTTHLFFECQYSHGVWTKVCDMCNIQFPDFRLKKIIEYQIPRLQSNHIQTEIEKLALAATIYLIWRERNSRHHNGSTASQAKLVNQVLNSLKTRF</sequence>
<evidence type="ECO:0000259" key="1">
    <source>
        <dbReference type="Pfam" id="PF13966"/>
    </source>
</evidence>
<dbReference type="PANTHER" id="PTHR33116:SF84">
    <property type="entry name" value="RNA-DIRECTED DNA POLYMERASE"/>
    <property type="match status" value="1"/>
</dbReference>
<keyword evidence="3" id="KW-1185">Reference proteome</keyword>